<organism evidence="2 3">
    <name type="scientific">Neosynechococcus sphagnicola sy1</name>
    <dbReference type="NCBI Taxonomy" id="1497020"/>
    <lineage>
        <taxon>Bacteria</taxon>
        <taxon>Bacillati</taxon>
        <taxon>Cyanobacteriota</taxon>
        <taxon>Cyanophyceae</taxon>
        <taxon>Neosynechococcales</taxon>
        <taxon>Neosynechococcaceae</taxon>
        <taxon>Neosynechococcus</taxon>
    </lineage>
</organism>
<keyword evidence="3" id="KW-1185">Reference proteome</keyword>
<feature type="chain" id="PRO_5001941072" evidence="1">
    <location>
        <begin position="20"/>
        <end position="285"/>
    </location>
</feature>
<keyword evidence="1" id="KW-0732">Signal</keyword>
<dbReference type="PANTHER" id="PTHR35841">
    <property type="entry name" value="PHOSPHONATES-BINDING PERIPLASMIC PROTEIN"/>
    <property type="match status" value="1"/>
</dbReference>
<dbReference type="PROSITE" id="PS51257">
    <property type="entry name" value="PROKAR_LIPOPROTEIN"/>
    <property type="match status" value="1"/>
</dbReference>
<sequence>MIPRRLLLYQILALLSGCAALQTASQNGSGKLTIGIVTYGEGNRSLDQYQQFLTYLSGQLRTQIELEPAYNEVKALEQIQRQAWSLVFAPPGLTAIAIAKAQYHPLFPLQGVNNLHSVLVVLQDSPMKQISDLANHRVALTQPGSATGYYLPLYDLYGLTLAAVQIAPTPQKVLEWVDQGAVTAGAMAQDEFARLRPQFPVGTFRVLHTSRKIPPGAVLISPSVERNQQQLIQQAMNAASPAIATEAGYVPNAPPPDYGFLIRFIEKVKPIETHIHEQPAPLFQH</sequence>
<dbReference type="EMBL" id="JJML01000026">
    <property type="protein sequence ID" value="KGF72431.1"/>
    <property type="molecule type" value="Genomic_DNA"/>
</dbReference>
<dbReference type="OrthoDB" id="480969at2"/>
<proteinExistence type="predicted"/>
<evidence type="ECO:0000313" key="2">
    <source>
        <dbReference type="EMBL" id="KGF72431.1"/>
    </source>
</evidence>
<comment type="caution">
    <text evidence="2">The sequence shown here is derived from an EMBL/GenBank/DDBJ whole genome shotgun (WGS) entry which is preliminary data.</text>
</comment>
<dbReference type="PANTHER" id="PTHR35841:SF1">
    <property type="entry name" value="PHOSPHONATES-BINDING PERIPLASMIC PROTEIN"/>
    <property type="match status" value="1"/>
</dbReference>
<name>A0A098TJN5_9CYAN</name>
<gene>
    <name evidence="2" type="ORF">DO97_08605</name>
</gene>
<protein>
    <submittedName>
        <fullName evidence="2">Phosphonate ABC transporter substrate-binding protein</fullName>
    </submittedName>
</protein>
<accession>A0A098TJN5</accession>
<dbReference type="AlphaFoldDB" id="A0A098TJN5"/>
<dbReference type="RefSeq" id="WP_036533722.1">
    <property type="nucleotide sequence ID" value="NZ_JJML01000026.1"/>
</dbReference>
<dbReference type="Proteomes" id="UP000030170">
    <property type="component" value="Unassembled WGS sequence"/>
</dbReference>
<reference evidence="2 3" key="1">
    <citation type="journal article" date="2014" name="Mol. Ecol.">
        <title>Evolution of Synechococcus.</title>
        <authorList>
            <person name="Dvorak P."/>
            <person name="Casamatta D."/>
            <person name="Hasler P."/>
            <person name="Poulickova A."/>
            <person name="Ondrej V."/>
            <person name="Sanges R."/>
        </authorList>
    </citation>
    <scope>NUCLEOTIDE SEQUENCE [LARGE SCALE GENOMIC DNA]</scope>
    <source>
        <strain evidence="2 3">CAUP A 1101</strain>
    </source>
</reference>
<dbReference type="Gene3D" id="3.40.190.10">
    <property type="entry name" value="Periplasmic binding protein-like II"/>
    <property type="match status" value="2"/>
</dbReference>
<dbReference type="Pfam" id="PF12974">
    <property type="entry name" value="Phosphonate-bd"/>
    <property type="match status" value="1"/>
</dbReference>
<feature type="signal peptide" evidence="1">
    <location>
        <begin position="1"/>
        <end position="19"/>
    </location>
</feature>
<dbReference type="SUPFAM" id="SSF53850">
    <property type="entry name" value="Periplasmic binding protein-like II"/>
    <property type="match status" value="1"/>
</dbReference>
<evidence type="ECO:0000313" key="3">
    <source>
        <dbReference type="Proteomes" id="UP000030170"/>
    </source>
</evidence>
<evidence type="ECO:0000256" key="1">
    <source>
        <dbReference type="SAM" id="SignalP"/>
    </source>
</evidence>
<dbReference type="STRING" id="1497020.DO97_08605"/>